<feature type="non-terminal residue" evidence="1">
    <location>
        <position position="23"/>
    </location>
</feature>
<sequence>RSVCVYIRVWWLYLSKKMCFNEI</sequence>
<name>A0A382ACB0_9ZZZZ</name>
<organism evidence="1">
    <name type="scientific">marine metagenome</name>
    <dbReference type="NCBI Taxonomy" id="408172"/>
    <lineage>
        <taxon>unclassified sequences</taxon>
        <taxon>metagenomes</taxon>
        <taxon>ecological metagenomes</taxon>
    </lineage>
</organism>
<protein>
    <submittedName>
        <fullName evidence="1">Uncharacterized protein</fullName>
    </submittedName>
</protein>
<dbReference type="AlphaFoldDB" id="A0A382ACB0"/>
<evidence type="ECO:0000313" key="1">
    <source>
        <dbReference type="EMBL" id="SVA99198.1"/>
    </source>
</evidence>
<proteinExistence type="predicted"/>
<accession>A0A382ACB0</accession>
<reference evidence="1" key="1">
    <citation type="submission" date="2018-05" db="EMBL/GenBank/DDBJ databases">
        <authorList>
            <person name="Lanie J.A."/>
            <person name="Ng W.-L."/>
            <person name="Kazmierczak K.M."/>
            <person name="Andrzejewski T.M."/>
            <person name="Davidsen T.M."/>
            <person name="Wayne K.J."/>
            <person name="Tettelin H."/>
            <person name="Glass J.I."/>
            <person name="Rusch D."/>
            <person name="Podicherti R."/>
            <person name="Tsui H.-C.T."/>
            <person name="Winkler M.E."/>
        </authorList>
    </citation>
    <scope>NUCLEOTIDE SEQUENCE</scope>
</reference>
<feature type="non-terminal residue" evidence="1">
    <location>
        <position position="1"/>
    </location>
</feature>
<gene>
    <name evidence="1" type="ORF">METZ01_LOCUS152052</name>
</gene>
<dbReference type="EMBL" id="UINC01024804">
    <property type="protein sequence ID" value="SVA99198.1"/>
    <property type="molecule type" value="Genomic_DNA"/>
</dbReference>